<proteinExistence type="predicted"/>
<reference evidence="1 2" key="1">
    <citation type="submission" date="2017-09" db="EMBL/GenBank/DDBJ databases">
        <title>Large-scale bioinformatics analysis of Bacillus genomes uncovers conserved roles of natural products in bacterial physiology.</title>
        <authorList>
            <consortium name="Agbiome Team Llc"/>
            <person name="Bleich R.M."/>
            <person name="Kirk G.J."/>
            <person name="Santa Maria K.C."/>
            <person name="Allen S.E."/>
            <person name="Farag S."/>
            <person name="Shank E.A."/>
            <person name="Bowers A."/>
        </authorList>
    </citation>
    <scope>NUCLEOTIDE SEQUENCE [LARGE SCALE GENOMIC DNA]</scope>
    <source>
        <strain evidence="1 2">AFS003229</strain>
    </source>
</reference>
<dbReference type="Proteomes" id="UP000220106">
    <property type="component" value="Unassembled WGS sequence"/>
</dbReference>
<name>A0AAX0RW70_9BACI</name>
<protein>
    <submittedName>
        <fullName evidence="1">Alkylhydroperoxidase</fullName>
    </submittedName>
</protein>
<dbReference type="SUPFAM" id="SSF69118">
    <property type="entry name" value="AhpD-like"/>
    <property type="match status" value="1"/>
</dbReference>
<dbReference type="EMBL" id="NUEQ01000139">
    <property type="protein sequence ID" value="PEJ23879.1"/>
    <property type="molecule type" value="Genomic_DNA"/>
</dbReference>
<dbReference type="RefSeq" id="WP_098178181.1">
    <property type="nucleotide sequence ID" value="NZ_CP050509.1"/>
</dbReference>
<dbReference type="InterPro" id="IPR029032">
    <property type="entry name" value="AhpD-like"/>
</dbReference>
<evidence type="ECO:0000313" key="1">
    <source>
        <dbReference type="EMBL" id="PEJ23879.1"/>
    </source>
</evidence>
<dbReference type="Gene3D" id="1.20.1290.10">
    <property type="entry name" value="AhpD-like"/>
    <property type="match status" value="1"/>
</dbReference>
<comment type="caution">
    <text evidence="1">The sequence shown here is derived from an EMBL/GenBank/DDBJ whole genome shotgun (WGS) entry which is preliminary data.</text>
</comment>
<sequence length="132" mass="15024">MTRIKHSAIGSSPFQRLFHSEDILLKWSDLSECISTDGKLSKELKENVRRVLAYGNGCAYCQAKGRPLKPDDIKESYAVAFAEVFLLEREKTEQTFIDVLKEAFSDEEISELLAFICFTTAQQYFGALMDLK</sequence>
<dbReference type="AlphaFoldDB" id="A0AAX0RW70"/>
<gene>
    <name evidence="1" type="ORF">CN689_27780</name>
</gene>
<evidence type="ECO:0000313" key="2">
    <source>
        <dbReference type="Proteomes" id="UP000220106"/>
    </source>
</evidence>
<organism evidence="1 2">
    <name type="scientific">Peribacillus butanolivorans</name>
    <dbReference type="NCBI Taxonomy" id="421767"/>
    <lineage>
        <taxon>Bacteria</taxon>
        <taxon>Bacillati</taxon>
        <taxon>Bacillota</taxon>
        <taxon>Bacilli</taxon>
        <taxon>Bacillales</taxon>
        <taxon>Bacillaceae</taxon>
        <taxon>Peribacillus</taxon>
    </lineage>
</organism>
<accession>A0AAX0RW70</accession>